<evidence type="ECO:0000256" key="5">
    <source>
        <dbReference type="ARBA" id="ARBA00022630"/>
    </source>
</evidence>
<evidence type="ECO:0000313" key="20">
    <source>
        <dbReference type="Proteomes" id="UP000094379"/>
    </source>
</evidence>
<dbReference type="InterPro" id="IPR007329">
    <property type="entry name" value="FMN-bd"/>
</dbReference>
<dbReference type="PANTHER" id="PTHR37838">
    <property type="entry name" value="NA(+)-TRANSLOCATING NADH-QUINONE REDUCTASE SUBUNIT C"/>
    <property type="match status" value="1"/>
</dbReference>
<sequence>MAEITQKKGFLGQLMQRPNDDPTKTIFIAIMLCLVCSVMVSTAAVALKSKQIVNKQNDIRQNILAVTDQYEPGMDMETAFEKFEVKLVDIAAGEFAENDINPATFDQRKAAGSPDLGVRLSNREDIAGIGSRAKYAPVYILRQGDEIEQIVIPVHGYGLWSTMYGFLSLENDFNTIRGLRFYEHAETPGLGGEIENSRWLAKWEGKKIFDENGNVEFRVVRGYVDNNTPQAEYKVDGLSGATLTSQGVSNMMVFWLGENGFGPFLQNMRSEVGNN</sequence>
<dbReference type="EMBL" id="MCRI01000020">
    <property type="protein sequence ID" value="ODN66422.1"/>
    <property type="molecule type" value="Genomic_DNA"/>
</dbReference>
<evidence type="ECO:0000256" key="14">
    <source>
        <dbReference type="ARBA" id="ARBA00023136"/>
    </source>
</evidence>
<evidence type="ECO:0000256" key="6">
    <source>
        <dbReference type="ARBA" id="ARBA00022643"/>
    </source>
</evidence>
<dbReference type="RefSeq" id="WP_069296324.1">
    <property type="nucleotide sequence ID" value="NZ_MCRI01000020.1"/>
</dbReference>
<evidence type="ECO:0000313" key="19">
    <source>
        <dbReference type="EMBL" id="ODN66422.1"/>
    </source>
</evidence>
<dbReference type="NCBIfam" id="NF003749">
    <property type="entry name" value="PRK05346.1-5"/>
    <property type="match status" value="1"/>
</dbReference>
<dbReference type="Pfam" id="PF04205">
    <property type="entry name" value="FMN_bind"/>
    <property type="match status" value="1"/>
</dbReference>
<dbReference type="HAMAP" id="MF_00427">
    <property type="entry name" value="NqrC"/>
    <property type="match status" value="1"/>
</dbReference>
<name>A0A1E3GQT7_9GAMM</name>
<keyword evidence="19" id="KW-0560">Oxidoreductase</keyword>
<dbReference type="SMART" id="SM00900">
    <property type="entry name" value="FMN_bind"/>
    <property type="match status" value="1"/>
</dbReference>
<keyword evidence="13 16" id="KW-0830">Ubiquinone</keyword>
<comment type="caution">
    <text evidence="16">Lacks conserved residue(s) required for the propagation of feature annotation.</text>
</comment>
<evidence type="ECO:0000256" key="2">
    <source>
        <dbReference type="ARBA" id="ARBA00022475"/>
    </source>
</evidence>
<dbReference type="Proteomes" id="UP000094379">
    <property type="component" value="Unassembled WGS sequence"/>
</dbReference>
<evidence type="ECO:0000256" key="12">
    <source>
        <dbReference type="ARBA" id="ARBA00023065"/>
    </source>
</evidence>
<keyword evidence="2 16" id="KW-1003">Cell membrane</keyword>
<dbReference type="GO" id="GO:0006814">
    <property type="term" value="P:sodium ion transport"/>
    <property type="evidence" value="ECO:0007669"/>
    <property type="project" value="UniProtKB-UniRule"/>
</dbReference>
<evidence type="ECO:0000256" key="13">
    <source>
        <dbReference type="ARBA" id="ARBA00023075"/>
    </source>
</evidence>
<reference evidence="19 20" key="1">
    <citation type="submission" date="2016-07" db="EMBL/GenBank/DDBJ databases">
        <title>Draft Genome Sequence of Methylophaga muralis Bur 1.</title>
        <authorList>
            <person name="Vasilenko O.V."/>
            <person name="Doronina N.V."/>
            <person name="Shmareva M.N."/>
            <person name="Tarlachkov S.V."/>
            <person name="Mustakhimov I."/>
            <person name="Trotsenko Y.A."/>
        </authorList>
    </citation>
    <scope>NUCLEOTIDE SEQUENCE [LARGE SCALE GENOMIC DNA]</scope>
    <source>
        <strain evidence="19 20">Bur 1</strain>
    </source>
</reference>
<keyword evidence="10 16" id="KW-0520">NAD</keyword>
<keyword evidence="11 16" id="KW-0915">Sodium</keyword>
<evidence type="ECO:0000259" key="18">
    <source>
        <dbReference type="SMART" id="SM00900"/>
    </source>
</evidence>
<keyword evidence="7 16" id="KW-0812">Transmembrane</keyword>
<dbReference type="GO" id="GO:0005886">
    <property type="term" value="C:plasma membrane"/>
    <property type="evidence" value="ECO:0007669"/>
    <property type="project" value="UniProtKB-SubCell"/>
</dbReference>
<protein>
    <recommendedName>
        <fullName evidence="16 17">Na(+)-translocating NADH-quinone reductase subunit C</fullName>
        <shortName evidence="16 17">Na(+)-NQR subunit C</shortName>
        <shortName evidence="16 17">Na(+)-translocating NQR subunit C</shortName>
        <ecNumber evidence="16 17">7.2.1.1</ecNumber>
    </recommendedName>
    <alternativeName>
        <fullName evidence="16 17">NQR complex subunit C</fullName>
    </alternativeName>
    <alternativeName>
        <fullName evidence="16 17">NQR-1 subunit C</fullName>
    </alternativeName>
</protein>
<evidence type="ECO:0000256" key="1">
    <source>
        <dbReference type="ARBA" id="ARBA00022448"/>
    </source>
</evidence>
<evidence type="ECO:0000256" key="4">
    <source>
        <dbReference type="ARBA" id="ARBA00022553"/>
    </source>
</evidence>
<feature type="domain" description="FMN-binding" evidence="18">
    <location>
        <begin position="158"/>
        <end position="259"/>
    </location>
</feature>
<evidence type="ECO:0000256" key="16">
    <source>
        <dbReference type="HAMAP-Rule" id="MF_00427"/>
    </source>
</evidence>
<comment type="catalytic activity">
    <reaction evidence="16 17">
        <text>a ubiquinone + n Na(+)(in) + NADH + H(+) = a ubiquinol + n Na(+)(out) + NAD(+)</text>
        <dbReference type="Rhea" id="RHEA:47748"/>
        <dbReference type="Rhea" id="RHEA-COMP:9565"/>
        <dbReference type="Rhea" id="RHEA-COMP:9566"/>
        <dbReference type="ChEBI" id="CHEBI:15378"/>
        <dbReference type="ChEBI" id="CHEBI:16389"/>
        <dbReference type="ChEBI" id="CHEBI:17976"/>
        <dbReference type="ChEBI" id="CHEBI:29101"/>
        <dbReference type="ChEBI" id="CHEBI:57540"/>
        <dbReference type="ChEBI" id="CHEBI:57945"/>
        <dbReference type="EC" id="7.2.1.1"/>
    </reaction>
</comment>
<dbReference type="PIRSF" id="PIRSF009437">
    <property type="entry name" value="NQR-1_subunit_C"/>
    <property type="match status" value="1"/>
</dbReference>
<keyword evidence="12 16" id="KW-0406">Ion transport</keyword>
<evidence type="ECO:0000256" key="17">
    <source>
        <dbReference type="PIRNR" id="PIRNR009437"/>
    </source>
</evidence>
<keyword evidence="3" id="KW-0997">Cell inner membrane</keyword>
<keyword evidence="20" id="KW-1185">Reference proteome</keyword>
<dbReference type="AlphaFoldDB" id="A0A1E3GQT7"/>
<comment type="caution">
    <text evidence="19">The sequence shown here is derived from an EMBL/GenBank/DDBJ whole genome shotgun (WGS) entry which is preliminary data.</text>
</comment>
<evidence type="ECO:0000256" key="7">
    <source>
        <dbReference type="ARBA" id="ARBA00022692"/>
    </source>
</evidence>
<keyword evidence="15 16" id="KW-0739">Sodium transport</keyword>
<evidence type="ECO:0000256" key="9">
    <source>
        <dbReference type="ARBA" id="ARBA00022989"/>
    </source>
</evidence>
<keyword evidence="8 16" id="KW-1278">Translocase</keyword>
<evidence type="ECO:0000256" key="3">
    <source>
        <dbReference type="ARBA" id="ARBA00022519"/>
    </source>
</evidence>
<proteinExistence type="inferred from homology"/>
<comment type="cofactor">
    <cofactor evidence="16 17">
        <name>FMN</name>
        <dbReference type="ChEBI" id="CHEBI:58210"/>
    </cofactor>
</comment>
<keyword evidence="9 16" id="KW-1133">Transmembrane helix</keyword>
<keyword evidence="5 16" id="KW-0285">Flavoprotein</keyword>
<dbReference type="GO" id="GO:0010181">
    <property type="term" value="F:FMN binding"/>
    <property type="evidence" value="ECO:0007669"/>
    <property type="project" value="UniProtKB-UniRule"/>
</dbReference>
<feature type="modified residue" description="FMN phosphoryl threonine" evidence="16">
    <location>
        <position position="242"/>
    </location>
</feature>
<gene>
    <name evidence="16 19" type="primary">nqrC</name>
    <name evidence="19" type="ORF">A9E74_01895</name>
</gene>
<comment type="function">
    <text evidence="16">NQR complex catalyzes the reduction of ubiquinone-1 to ubiquinol by two successive reactions, coupled with the transport of Na(+) ions from the cytoplasm to the periplasm. NqrA to NqrE are probably involved in the second step, the conversion of ubisemiquinone to ubiquinol.</text>
</comment>
<feature type="transmembrane region" description="Helical" evidence="16">
    <location>
        <begin position="26"/>
        <end position="47"/>
    </location>
</feature>
<keyword evidence="14 16" id="KW-0472">Membrane</keyword>
<dbReference type="PATRIC" id="fig|291169.3.peg.1905"/>
<dbReference type="GO" id="GO:0016655">
    <property type="term" value="F:oxidoreductase activity, acting on NAD(P)H, quinone or similar compound as acceptor"/>
    <property type="evidence" value="ECO:0007669"/>
    <property type="project" value="UniProtKB-UniRule"/>
</dbReference>
<dbReference type="PANTHER" id="PTHR37838:SF1">
    <property type="entry name" value="NA(+)-TRANSLOCATING NADH-QUINONE REDUCTASE SUBUNIT C"/>
    <property type="match status" value="1"/>
</dbReference>
<dbReference type="EC" id="7.2.1.1" evidence="16 17"/>
<organism evidence="19 20">
    <name type="scientific">Methylophaga muralis</name>
    <dbReference type="NCBI Taxonomy" id="291169"/>
    <lineage>
        <taxon>Bacteria</taxon>
        <taxon>Pseudomonadati</taxon>
        <taxon>Pseudomonadota</taxon>
        <taxon>Gammaproteobacteria</taxon>
        <taxon>Thiotrichales</taxon>
        <taxon>Piscirickettsiaceae</taxon>
        <taxon>Methylophaga</taxon>
    </lineage>
</organism>
<keyword evidence="1 16" id="KW-0813">Transport</keyword>
<evidence type="ECO:0000256" key="15">
    <source>
        <dbReference type="ARBA" id="ARBA00023201"/>
    </source>
</evidence>
<keyword evidence="6 16" id="KW-0288">FMN</keyword>
<accession>A0A1E3GQT7</accession>
<comment type="subcellular location">
    <subcellularLocation>
        <location evidence="16">Cell membrane</location>
        <topology evidence="16">Single-pass membrane protein</topology>
    </subcellularLocation>
</comment>
<evidence type="ECO:0000256" key="8">
    <source>
        <dbReference type="ARBA" id="ARBA00022967"/>
    </source>
</evidence>
<comment type="similarity">
    <text evidence="16 17">Belongs to the NqrC family.</text>
</comment>
<evidence type="ECO:0000256" key="10">
    <source>
        <dbReference type="ARBA" id="ARBA00023027"/>
    </source>
</evidence>
<keyword evidence="4 16" id="KW-0597">Phosphoprotein</keyword>
<evidence type="ECO:0000256" key="11">
    <source>
        <dbReference type="ARBA" id="ARBA00023053"/>
    </source>
</evidence>
<dbReference type="STRING" id="291169.A9E74_01895"/>
<dbReference type="NCBIfam" id="TIGR01938">
    <property type="entry name" value="nqrC"/>
    <property type="match status" value="1"/>
</dbReference>
<comment type="subunit">
    <text evidence="16 17">Composed of six subunits; NqrA, NqrB, NqrC, NqrD, NqrE and NqrF.</text>
</comment>
<dbReference type="InterPro" id="IPR010204">
    <property type="entry name" value="NqrC"/>
</dbReference>